<dbReference type="PROSITE" id="PS50010">
    <property type="entry name" value="DH_2"/>
    <property type="match status" value="1"/>
</dbReference>
<evidence type="ECO:0000313" key="4">
    <source>
        <dbReference type="Proteomes" id="UP001292079"/>
    </source>
</evidence>
<dbReference type="Pfam" id="PF00621">
    <property type="entry name" value="RhoGEF"/>
    <property type="match status" value="1"/>
</dbReference>
<feature type="compositionally biased region" description="Basic and acidic residues" evidence="1">
    <location>
        <begin position="943"/>
        <end position="956"/>
    </location>
</feature>
<dbReference type="InterPro" id="IPR000219">
    <property type="entry name" value="DH_dom"/>
</dbReference>
<keyword evidence="4" id="KW-1185">Reference proteome</keyword>
<dbReference type="GO" id="GO:0005085">
    <property type="term" value="F:guanyl-nucleotide exchange factor activity"/>
    <property type="evidence" value="ECO:0007669"/>
    <property type="project" value="InterPro"/>
</dbReference>
<dbReference type="PANTHER" id="PTHR13217:SF11">
    <property type="entry name" value="PLECKSTRIN HOMOLOGY DOMAIN-CONTAINING FAMILY G MEMBER 5"/>
    <property type="match status" value="1"/>
</dbReference>
<feature type="domain" description="DH" evidence="2">
    <location>
        <begin position="246"/>
        <end position="437"/>
    </location>
</feature>
<sequence>MSLGQIFRSLTRNEVNDTTTSTSSTSSATTTTTIKELPKVPRNLSTHNHELIYQTTPKDFKPFITTNKDMYSQRSGFKKRSRKVRKSILEGNRNRGSFTLHHPTNTKKMERRSMPVFDTSDALKHWFDFYKKINSLNSYSLSDQLINECLNELNHNILERLLPRQCRISDEITSNTSTVTSPNTFPSIDELIKHKSNSYSRIEGGLHQILINQEFNSHDLNELFFIEESWEEIVKSSSKMTRQQQKRQSAIWEFIRTEANYLKYLRSIIDYYLSPFLEIHEYLFENLDVEWIFSNIEEIFKANIKLWLQYLIEPLNEIRRNGNAFTPITFKSAIIHIPDLLSVYKQYYVNLSRCRSYTQEAIRQSVNFCTFLEWADQQGHDHREPLWDQMTKPTTRLTQYRLIMESIRNNCSNSIEEQEISEMLKSISEFIEGINQQMTETKTWENLEILTSKLIYDDLYENGVEDYTQLINDHTKFKFSLLSPIKLPFPIILFNEQNYTNQQIIPSCTKSLALLRNRRLSGSSLFTYNNSITDIRTVHNHNNTTTSCNRSDSGISDCNPTLSTLTISTDTTPPVFMKQNSKNINQFLESSTFPVLLTRFSPGGIQKSILLDTDMNESIAYDWSDIYCKRTIQRTILYGGSLRFKEPSNRSVETICHILTDLFLITKHYRKDGNDYWKLLKNPVRLDKLVIQRGRETGVFGCAILDDFHNIANLYIFSAGHKCDEWITQIELAKENYRKLMEPEVLIAQPLMIDQRYDSTTNIVPSDLTFNSNNISELRNTNLILDTPPNSVNITHSNNSTDGGKRNIFFTVQSPSLENINYNNNNNSNNNDDGMNISDKRVRTITSPITHGNNQRYSSRSYKDTSIQSNFIKLSNSTSDRNILTYNTSDCYLLNASNKHDITMNNLSLVEKCKSTSVSPLRKDDDTKLLHHQDKQQPLSINHRSESRLSRDSSDRRIKLKSPILDTDKSINIISVRPTSSKPTIDSKISLKSNLPLQRNDYSRQSYFHQLQASVSPTKSNSSLLSTSKTDIKSHVHRPSILIYKAKTDSNDNHNNNNNNNNNNNIRLLSPVGLHRQSVHQSLLHIERSDSSDDQITVKS</sequence>
<comment type="caution">
    <text evidence="3">The sequence shown here is derived from an EMBL/GenBank/DDBJ whole genome shotgun (WGS) entry which is preliminary data.</text>
</comment>
<reference evidence="3" key="1">
    <citation type="submission" date="2022-04" db="EMBL/GenBank/DDBJ databases">
        <authorList>
            <person name="Xu L."/>
            <person name="Lv Z."/>
        </authorList>
    </citation>
    <scope>NUCLEOTIDE SEQUENCE</scope>
    <source>
        <strain evidence="3">LV_2022a</strain>
    </source>
</reference>
<feature type="compositionally biased region" description="Low complexity" evidence="1">
    <location>
        <begin position="1053"/>
        <end position="1065"/>
    </location>
</feature>
<evidence type="ECO:0000259" key="2">
    <source>
        <dbReference type="PROSITE" id="PS50010"/>
    </source>
</evidence>
<gene>
    <name evidence="3" type="ORF">MN116_002497</name>
</gene>
<feature type="compositionally biased region" description="Polar residues" evidence="1">
    <location>
        <begin position="8"/>
        <end position="17"/>
    </location>
</feature>
<accession>A0AAE1ZL70</accession>
<dbReference type="SMART" id="SM00325">
    <property type="entry name" value="RhoGEF"/>
    <property type="match status" value="1"/>
</dbReference>
<evidence type="ECO:0000313" key="3">
    <source>
        <dbReference type="EMBL" id="KAK4475444.1"/>
    </source>
</evidence>
<evidence type="ECO:0000256" key="1">
    <source>
        <dbReference type="SAM" id="MobiDB-lite"/>
    </source>
</evidence>
<dbReference type="EMBL" id="JALJAT010000001">
    <property type="protein sequence ID" value="KAK4475444.1"/>
    <property type="molecule type" value="Genomic_DNA"/>
</dbReference>
<protein>
    <recommendedName>
        <fullName evidence="2">DH domain-containing protein</fullName>
    </recommendedName>
</protein>
<organism evidence="3 4">
    <name type="scientific">Schistosoma mekongi</name>
    <name type="common">Parasitic worm</name>
    <dbReference type="NCBI Taxonomy" id="38744"/>
    <lineage>
        <taxon>Eukaryota</taxon>
        <taxon>Metazoa</taxon>
        <taxon>Spiralia</taxon>
        <taxon>Lophotrochozoa</taxon>
        <taxon>Platyhelminthes</taxon>
        <taxon>Trematoda</taxon>
        <taxon>Digenea</taxon>
        <taxon>Strigeidida</taxon>
        <taxon>Schistosomatoidea</taxon>
        <taxon>Schistosomatidae</taxon>
        <taxon>Schistosoma</taxon>
    </lineage>
</organism>
<name>A0AAE1ZL70_SCHME</name>
<proteinExistence type="predicted"/>
<dbReference type="PANTHER" id="PTHR13217">
    <property type="entry name" value="PLECKSTRIN HOMOLOGY DOMAIN-CONTAINING FAMILY G MEMBER 7"/>
    <property type="match status" value="1"/>
</dbReference>
<dbReference type="Proteomes" id="UP001292079">
    <property type="component" value="Unassembled WGS sequence"/>
</dbReference>
<dbReference type="SUPFAM" id="SSF48065">
    <property type="entry name" value="DBL homology domain (DH-domain)"/>
    <property type="match status" value="1"/>
</dbReference>
<dbReference type="AlphaFoldDB" id="A0AAE1ZL70"/>
<dbReference type="Gene3D" id="1.20.900.10">
    <property type="entry name" value="Dbl homology (DH) domain"/>
    <property type="match status" value="1"/>
</dbReference>
<dbReference type="SUPFAM" id="SSF50729">
    <property type="entry name" value="PH domain-like"/>
    <property type="match status" value="1"/>
</dbReference>
<feature type="region of interest" description="Disordered" evidence="1">
    <location>
        <begin position="1047"/>
        <end position="1067"/>
    </location>
</feature>
<dbReference type="InterPro" id="IPR040181">
    <property type="entry name" value="PKHG5/7"/>
</dbReference>
<dbReference type="GO" id="GO:0007266">
    <property type="term" value="P:Rho protein signal transduction"/>
    <property type="evidence" value="ECO:0007669"/>
    <property type="project" value="TreeGrafter"/>
</dbReference>
<feature type="region of interest" description="Disordered" evidence="1">
    <location>
        <begin position="932"/>
        <end position="956"/>
    </location>
</feature>
<dbReference type="InterPro" id="IPR035899">
    <property type="entry name" value="DBL_dom_sf"/>
</dbReference>
<feature type="compositionally biased region" description="Low complexity" evidence="1">
    <location>
        <begin position="18"/>
        <end position="33"/>
    </location>
</feature>
<feature type="region of interest" description="Disordered" evidence="1">
    <location>
        <begin position="1"/>
        <end position="47"/>
    </location>
</feature>
<reference evidence="3" key="2">
    <citation type="journal article" date="2023" name="Infect Dis Poverty">
        <title>Chromosome-scale genome of the human blood fluke Schistosoma mekongi and its implications for public health.</title>
        <authorList>
            <person name="Zhou M."/>
            <person name="Xu L."/>
            <person name="Xu D."/>
            <person name="Chen W."/>
            <person name="Khan J."/>
            <person name="Hu Y."/>
            <person name="Huang H."/>
            <person name="Wei H."/>
            <person name="Zhang Y."/>
            <person name="Chusongsang P."/>
            <person name="Tanasarnprasert K."/>
            <person name="Hu X."/>
            <person name="Limpanont Y."/>
            <person name="Lv Z."/>
        </authorList>
    </citation>
    <scope>NUCLEOTIDE SEQUENCE</scope>
    <source>
        <strain evidence="3">LV_2022a</strain>
    </source>
</reference>